<comment type="caution">
    <text evidence="2">The sequence shown here is derived from an EMBL/GenBank/DDBJ whole genome shotgun (WGS) entry which is preliminary data.</text>
</comment>
<protein>
    <recommendedName>
        <fullName evidence="1">RES domain-containing protein</fullName>
    </recommendedName>
</protein>
<dbReference type="SMART" id="SM00953">
    <property type="entry name" value="RES"/>
    <property type="match status" value="1"/>
</dbReference>
<dbReference type="EMBL" id="CAKLCM010000002">
    <property type="protein sequence ID" value="CAH0525667.1"/>
    <property type="molecule type" value="Genomic_DNA"/>
</dbReference>
<keyword evidence="3" id="KW-1185">Reference proteome</keyword>
<accession>A0ABM8ZHQ4</accession>
<dbReference type="Proteomes" id="UP000838160">
    <property type="component" value="Unassembled WGS sequence"/>
</dbReference>
<evidence type="ECO:0000259" key="1">
    <source>
        <dbReference type="SMART" id="SM00953"/>
    </source>
</evidence>
<sequence>MSFKSWASYMQFNHSVKHKSRYVLDSDSQNFLEGIKDTCANRVKVIEPNSVLWRAQMGHNTVPFIQNDIEVDDMFVPYPESRMRPLEDSATEGRANPKGIPCLYVASDKETAMSEIRPWLGSTVSVANFSNRKALKVIDCSKYHNGTLPFFFAEPDDAKKIEAVWTHIDKAFSEPVANSDQKSDYAPTQIIAELIKSLSYDGIAFKSSLCTGLNLALFDLDCVDFNSSNLFKVNSINFSFKNHDDERFM</sequence>
<evidence type="ECO:0000313" key="2">
    <source>
        <dbReference type="EMBL" id="CAH0525667.1"/>
    </source>
</evidence>
<gene>
    <name evidence="2" type="ORF">VHP8226_01197</name>
</gene>
<dbReference type="Pfam" id="PF08808">
    <property type="entry name" value="RES"/>
    <property type="match status" value="1"/>
</dbReference>
<reference evidence="2" key="1">
    <citation type="submission" date="2021-12" db="EMBL/GenBank/DDBJ databases">
        <authorList>
            <person name="Rodrigo-Torres L."/>
            <person name="Arahal R. D."/>
            <person name="Lucena T."/>
        </authorList>
    </citation>
    <scope>NUCLEOTIDE SEQUENCE</scope>
    <source>
        <strain evidence="2">CECT 8226</strain>
    </source>
</reference>
<feature type="domain" description="RES" evidence="1">
    <location>
        <begin position="79"/>
        <end position="229"/>
    </location>
</feature>
<evidence type="ECO:0000313" key="3">
    <source>
        <dbReference type="Proteomes" id="UP000838160"/>
    </source>
</evidence>
<dbReference type="InterPro" id="IPR014914">
    <property type="entry name" value="RES_dom"/>
</dbReference>
<proteinExistence type="predicted"/>
<name>A0ABM8ZHQ4_9VIBR</name>
<organism evidence="2 3">
    <name type="scientific">Vibrio hippocampi</name>
    <dbReference type="NCBI Taxonomy" id="654686"/>
    <lineage>
        <taxon>Bacteria</taxon>
        <taxon>Pseudomonadati</taxon>
        <taxon>Pseudomonadota</taxon>
        <taxon>Gammaproteobacteria</taxon>
        <taxon>Vibrionales</taxon>
        <taxon>Vibrionaceae</taxon>
        <taxon>Vibrio</taxon>
    </lineage>
</organism>